<evidence type="ECO:0000256" key="2">
    <source>
        <dbReference type="ARBA" id="ARBA00005236"/>
    </source>
</evidence>
<name>A0A6V7DDT6_9XANT</name>
<keyword evidence="7 8" id="KW-0472">Membrane</keyword>
<dbReference type="EMBL" id="LR828253">
    <property type="protein sequence ID" value="CAD0332059.1"/>
    <property type="molecule type" value="Genomic_DNA"/>
</dbReference>
<evidence type="ECO:0000256" key="1">
    <source>
        <dbReference type="ARBA" id="ARBA00004651"/>
    </source>
</evidence>
<feature type="domain" description="ABC3 transporter permease C-terminal" evidence="9">
    <location>
        <begin position="282"/>
        <end position="415"/>
    </location>
</feature>
<dbReference type="PANTHER" id="PTHR30489">
    <property type="entry name" value="LIPOPROTEIN-RELEASING SYSTEM TRANSMEMBRANE PROTEIN LOLE"/>
    <property type="match status" value="1"/>
</dbReference>
<dbReference type="InterPro" id="IPR025857">
    <property type="entry name" value="MacB_PCD"/>
</dbReference>
<comment type="similarity">
    <text evidence="2">Belongs to the ABC-4 integral membrane protein family. LolC/E subfamily.</text>
</comment>
<keyword evidence="4" id="KW-1003">Cell membrane</keyword>
<protein>
    <submittedName>
        <fullName evidence="11">Lipoprotein-releasing system transmembrane protein LolC</fullName>
    </submittedName>
</protein>
<keyword evidence="6 8" id="KW-1133">Transmembrane helix</keyword>
<keyword evidence="5 8" id="KW-0812">Transmembrane</keyword>
<proteinExistence type="inferred from homology"/>
<evidence type="ECO:0000313" key="11">
    <source>
        <dbReference type="EMBL" id="CAD0332059.1"/>
    </source>
</evidence>
<dbReference type="GO" id="GO:0098797">
    <property type="term" value="C:plasma membrane protein complex"/>
    <property type="evidence" value="ECO:0007669"/>
    <property type="project" value="TreeGrafter"/>
</dbReference>
<evidence type="ECO:0000256" key="3">
    <source>
        <dbReference type="ARBA" id="ARBA00022448"/>
    </source>
</evidence>
<evidence type="ECO:0000256" key="4">
    <source>
        <dbReference type="ARBA" id="ARBA00022475"/>
    </source>
</evidence>
<feature type="transmembrane region" description="Helical" evidence="8">
    <location>
        <begin position="279"/>
        <end position="302"/>
    </location>
</feature>
<evidence type="ECO:0000256" key="6">
    <source>
        <dbReference type="ARBA" id="ARBA00022989"/>
    </source>
</evidence>
<dbReference type="Pfam" id="PF12704">
    <property type="entry name" value="MacB_PCD"/>
    <property type="match status" value="1"/>
</dbReference>
<sequence>MASLSWLNRMFKPIPVAIGLRYLRAKRRNGFISFISMASILGIALGVTVLITTLAVMSGFQKEIRDRLLQMAAHATVSADGAPMRDWQNAVEVATADPRIAGAAPYIETESLLQGPRKQPAIVRGIIPAEEGKVSVLAKKMQQGSVDSLTPGSYNIVIGKELAIWLGVDVGDSIVVLLSDTQATPLGAMPRLKRFTVSGIFEAGYNEIDRGLAVVNMQDLARVLRMDGVTGVRLRLHDMDQAWTVARDLAIKLHGPYRVSDWTQENANLYHSLKMEKTVMGILLSLIVAMGAFNLVSSQVMLVTDKQADIAILRTLGLSPVGVMQVFMVQGSLIGFMGTIMGVIGGIVLTLNLERILGVIETIFSVKLLPEDVYYITGLPTDMQTQDVVVITVVALVMSFLATLYPAWRASRTQPAEALRYE</sequence>
<dbReference type="GO" id="GO:0044874">
    <property type="term" value="P:lipoprotein localization to outer membrane"/>
    <property type="evidence" value="ECO:0007669"/>
    <property type="project" value="TreeGrafter"/>
</dbReference>
<feature type="transmembrane region" description="Helical" evidence="8">
    <location>
        <begin position="31"/>
        <end position="57"/>
    </location>
</feature>
<keyword evidence="3" id="KW-0813">Transport</keyword>
<evidence type="ECO:0000259" key="10">
    <source>
        <dbReference type="Pfam" id="PF12704"/>
    </source>
</evidence>
<reference evidence="11" key="1">
    <citation type="submission" date="2020-07" db="EMBL/GenBank/DDBJ databases">
        <authorList>
            <person name="Pothier F. J."/>
        </authorList>
    </citation>
    <scope>NUCLEOTIDE SEQUENCE</scope>
    <source>
        <strain evidence="11">CFBP 8129</strain>
    </source>
</reference>
<dbReference type="InterPro" id="IPR051447">
    <property type="entry name" value="Lipoprotein-release_system"/>
</dbReference>
<dbReference type="NCBIfam" id="TIGR02212">
    <property type="entry name" value="lolCE"/>
    <property type="match status" value="1"/>
</dbReference>
<dbReference type="GO" id="GO:0042953">
    <property type="term" value="P:lipoprotein transport"/>
    <property type="evidence" value="ECO:0007669"/>
    <property type="project" value="InterPro"/>
</dbReference>
<dbReference type="Pfam" id="PF02687">
    <property type="entry name" value="FtsX"/>
    <property type="match status" value="1"/>
</dbReference>
<feature type="transmembrane region" description="Helical" evidence="8">
    <location>
        <begin position="322"/>
        <end position="349"/>
    </location>
</feature>
<gene>
    <name evidence="11" type="primary">lolC</name>
    <name evidence="11" type="ORF">CFBP8129_22430</name>
</gene>
<dbReference type="InterPro" id="IPR003838">
    <property type="entry name" value="ABC3_permease_C"/>
</dbReference>
<feature type="transmembrane region" description="Helical" evidence="8">
    <location>
        <begin position="388"/>
        <end position="408"/>
    </location>
</feature>
<feature type="domain" description="MacB-like periplasmic core" evidence="10">
    <location>
        <begin position="36"/>
        <end position="249"/>
    </location>
</feature>
<dbReference type="AlphaFoldDB" id="A0A6V7DDT6"/>
<dbReference type="EMBL" id="LR828253">
    <property type="protein sequence ID" value="CAD0332050.1"/>
    <property type="molecule type" value="Genomic_DNA"/>
</dbReference>
<evidence type="ECO:0000256" key="8">
    <source>
        <dbReference type="SAM" id="Phobius"/>
    </source>
</evidence>
<comment type="subcellular location">
    <subcellularLocation>
        <location evidence="1">Cell membrane</location>
        <topology evidence="1">Multi-pass membrane protein</topology>
    </subcellularLocation>
</comment>
<dbReference type="PANTHER" id="PTHR30489:SF0">
    <property type="entry name" value="LIPOPROTEIN-RELEASING SYSTEM TRANSMEMBRANE PROTEIN LOLE"/>
    <property type="match status" value="1"/>
</dbReference>
<keyword evidence="11" id="KW-0449">Lipoprotein</keyword>
<evidence type="ECO:0000256" key="7">
    <source>
        <dbReference type="ARBA" id="ARBA00023136"/>
    </source>
</evidence>
<evidence type="ECO:0000256" key="5">
    <source>
        <dbReference type="ARBA" id="ARBA00022692"/>
    </source>
</evidence>
<dbReference type="InterPro" id="IPR011925">
    <property type="entry name" value="LolCE_TM"/>
</dbReference>
<organism evidence="11">
    <name type="scientific">Xanthomonas hortorum pv. gardneri</name>
    <dbReference type="NCBI Taxonomy" id="2754056"/>
    <lineage>
        <taxon>Bacteria</taxon>
        <taxon>Pseudomonadati</taxon>
        <taxon>Pseudomonadota</taxon>
        <taxon>Gammaproteobacteria</taxon>
        <taxon>Lysobacterales</taxon>
        <taxon>Lysobacteraceae</taxon>
        <taxon>Xanthomonas</taxon>
    </lineage>
</organism>
<evidence type="ECO:0000259" key="9">
    <source>
        <dbReference type="Pfam" id="PF02687"/>
    </source>
</evidence>
<accession>A0A6V7DDT6</accession>